<evidence type="ECO:0000313" key="2">
    <source>
        <dbReference type="EMBL" id="QQC93029.1"/>
    </source>
</evidence>
<protein>
    <recommendedName>
        <fullName evidence="5">Pyridine nucleotide-disulfide oxidoreductase</fullName>
    </recommendedName>
</protein>
<dbReference type="RefSeq" id="WP_076682553.1">
    <property type="nucleotide sequence ID" value="NZ_CP015588.1"/>
</dbReference>
<evidence type="ECO:0000313" key="3">
    <source>
        <dbReference type="Proteomes" id="UP000187191"/>
    </source>
</evidence>
<gene>
    <name evidence="1" type="ORF">A7J05_02955</name>
    <name evidence="2" type="ORF">I8755_35340</name>
</gene>
<dbReference type="EMBL" id="CP065959">
    <property type="protein sequence ID" value="QQC93029.1"/>
    <property type="molecule type" value="Genomic_DNA"/>
</dbReference>
<sequence>MKIDASLVRELLEAPSDDTVLALLEGRAQVIEQAALSSEQCRGAAVLLSRAELVERLGTPSPAEEDVTRLSASLQDAVDKLGA</sequence>
<dbReference type="Proteomes" id="UP000596130">
    <property type="component" value="Chromosome"/>
</dbReference>
<evidence type="ECO:0000313" key="4">
    <source>
        <dbReference type="Proteomes" id="UP000596130"/>
    </source>
</evidence>
<reference evidence="1 3" key="1">
    <citation type="submission" date="2016-05" db="EMBL/GenBank/DDBJ databases">
        <authorList>
            <person name="Gu J."/>
        </authorList>
    </citation>
    <scope>NUCLEOTIDE SEQUENCE [LARGE SCALE GENOMIC DNA]</scope>
    <source>
        <strain evidence="1 3">ACCC40021</strain>
    </source>
</reference>
<evidence type="ECO:0008006" key="5">
    <source>
        <dbReference type="Google" id="ProtNLM"/>
    </source>
</evidence>
<keyword evidence="3" id="KW-1185">Reference proteome</keyword>
<accession>A0A1P8TB38</accession>
<name>A0A1P8TB38_9ACTN</name>
<dbReference type="EMBL" id="CP015588">
    <property type="protein sequence ID" value="APY84848.1"/>
    <property type="molecule type" value="Genomic_DNA"/>
</dbReference>
<proteinExistence type="predicted"/>
<reference evidence="2 4" key="2">
    <citation type="submission" date="2020-12" db="EMBL/GenBank/DDBJ databases">
        <title>Identification and biosynthesis of polyene macrolides produced by Streptomyces alfalfae Men-myco-93-63.</title>
        <authorList>
            <person name="Liu D."/>
            <person name="Li Y."/>
            <person name="Liu L."/>
            <person name="Han X."/>
            <person name="Shen F."/>
        </authorList>
    </citation>
    <scope>NUCLEOTIDE SEQUENCE [LARGE SCALE GENOMIC DNA]</scope>
    <source>
        <strain evidence="2 4">Men-myco-93-63</strain>
    </source>
</reference>
<evidence type="ECO:0000313" key="1">
    <source>
        <dbReference type="EMBL" id="APY84848.1"/>
    </source>
</evidence>
<dbReference type="AlphaFoldDB" id="A0A1P8TB38"/>
<dbReference type="KEGG" id="ssia:A7J05_02955"/>
<dbReference type="Proteomes" id="UP000187191">
    <property type="component" value="Chromosome"/>
</dbReference>
<organism evidence="2 4">
    <name type="scientific">Streptomyces alfalfae</name>
    <dbReference type="NCBI Taxonomy" id="1642299"/>
    <lineage>
        <taxon>Bacteria</taxon>
        <taxon>Bacillati</taxon>
        <taxon>Actinomycetota</taxon>
        <taxon>Actinomycetes</taxon>
        <taxon>Kitasatosporales</taxon>
        <taxon>Streptomycetaceae</taxon>
        <taxon>Streptomyces</taxon>
    </lineage>
</organism>